<accession>A0A8J3IF40</accession>
<dbReference type="Proteomes" id="UP000597444">
    <property type="component" value="Unassembled WGS sequence"/>
</dbReference>
<sequence length="66" mass="8185">MQEHFYATEDKDFQRLLSLGFSDIEATRLAHMKSHVNDQIEYREMLEESRRLKFMRWLIEHDRISR</sequence>
<comment type="caution">
    <text evidence="1">The sequence shown here is derived from an EMBL/GenBank/DDBJ whole genome shotgun (WGS) entry which is preliminary data.</text>
</comment>
<proteinExistence type="predicted"/>
<keyword evidence="2" id="KW-1185">Reference proteome</keyword>
<name>A0A8J3IF40_9CHLR</name>
<protein>
    <submittedName>
        <fullName evidence="1">Uncharacterized protein</fullName>
    </submittedName>
</protein>
<dbReference type="AlphaFoldDB" id="A0A8J3IF40"/>
<gene>
    <name evidence="1" type="ORF">KSF_013960</name>
</gene>
<organism evidence="1 2">
    <name type="scientific">Reticulibacter mediterranei</name>
    <dbReference type="NCBI Taxonomy" id="2778369"/>
    <lineage>
        <taxon>Bacteria</taxon>
        <taxon>Bacillati</taxon>
        <taxon>Chloroflexota</taxon>
        <taxon>Ktedonobacteria</taxon>
        <taxon>Ktedonobacterales</taxon>
        <taxon>Reticulibacteraceae</taxon>
        <taxon>Reticulibacter</taxon>
    </lineage>
</organism>
<reference evidence="1" key="1">
    <citation type="submission" date="2020-10" db="EMBL/GenBank/DDBJ databases">
        <title>Taxonomic study of unclassified bacteria belonging to the class Ktedonobacteria.</title>
        <authorList>
            <person name="Yabe S."/>
            <person name="Wang C.M."/>
            <person name="Zheng Y."/>
            <person name="Sakai Y."/>
            <person name="Cavaletti L."/>
            <person name="Monciardini P."/>
            <person name="Donadio S."/>
        </authorList>
    </citation>
    <scope>NUCLEOTIDE SEQUENCE</scope>
    <source>
        <strain evidence="1">ID150040</strain>
    </source>
</reference>
<evidence type="ECO:0000313" key="1">
    <source>
        <dbReference type="EMBL" id="GHO91348.1"/>
    </source>
</evidence>
<evidence type="ECO:0000313" key="2">
    <source>
        <dbReference type="Proteomes" id="UP000597444"/>
    </source>
</evidence>
<dbReference type="RefSeq" id="WP_220202247.1">
    <property type="nucleotide sequence ID" value="NZ_BNJK01000001.1"/>
</dbReference>
<dbReference type="EMBL" id="BNJK01000001">
    <property type="protein sequence ID" value="GHO91348.1"/>
    <property type="molecule type" value="Genomic_DNA"/>
</dbReference>